<dbReference type="EMBL" id="JANPWB010000012">
    <property type="protein sequence ID" value="KAJ1115291.1"/>
    <property type="molecule type" value="Genomic_DNA"/>
</dbReference>
<feature type="non-terminal residue" evidence="1">
    <location>
        <position position="1"/>
    </location>
</feature>
<evidence type="ECO:0008006" key="3">
    <source>
        <dbReference type="Google" id="ProtNLM"/>
    </source>
</evidence>
<dbReference type="Gene3D" id="3.30.70.270">
    <property type="match status" value="1"/>
</dbReference>
<gene>
    <name evidence="1" type="ORF">NDU88_003517</name>
</gene>
<protein>
    <recommendedName>
        <fullName evidence="3">Reverse transcriptase</fullName>
    </recommendedName>
</protein>
<proteinExistence type="predicted"/>
<sequence length="118" mass="13071">GKGFPPLVGGCPICCLLYADHILIFDLTPKDLQNHLQRLSKYSDSHYLKINVSKSKVLCLLGKKKMTFPNYRWILGNQNLEIVKSYPFLGKILSGNLSDVAHIASNKAKTEGQARGLG</sequence>
<keyword evidence="2" id="KW-1185">Reference proteome</keyword>
<organism evidence="1 2">
    <name type="scientific">Pleurodeles waltl</name>
    <name type="common">Iberian ribbed newt</name>
    <dbReference type="NCBI Taxonomy" id="8319"/>
    <lineage>
        <taxon>Eukaryota</taxon>
        <taxon>Metazoa</taxon>
        <taxon>Chordata</taxon>
        <taxon>Craniata</taxon>
        <taxon>Vertebrata</taxon>
        <taxon>Euteleostomi</taxon>
        <taxon>Amphibia</taxon>
        <taxon>Batrachia</taxon>
        <taxon>Caudata</taxon>
        <taxon>Salamandroidea</taxon>
        <taxon>Salamandridae</taxon>
        <taxon>Pleurodelinae</taxon>
        <taxon>Pleurodeles</taxon>
    </lineage>
</organism>
<evidence type="ECO:0000313" key="2">
    <source>
        <dbReference type="Proteomes" id="UP001066276"/>
    </source>
</evidence>
<accession>A0AAV7NH50</accession>
<comment type="caution">
    <text evidence="1">The sequence shown here is derived from an EMBL/GenBank/DDBJ whole genome shotgun (WGS) entry which is preliminary data.</text>
</comment>
<evidence type="ECO:0000313" key="1">
    <source>
        <dbReference type="EMBL" id="KAJ1115291.1"/>
    </source>
</evidence>
<name>A0AAV7NH50_PLEWA</name>
<dbReference type="Proteomes" id="UP001066276">
    <property type="component" value="Chromosome 8"/>
</dbReference>
<dbReference type="AlphaFoldDB" id="A0AAV7NH50"/>
<feature type="non-terminal residue" evidence="1">
    <location>
        <position position="118"/>
    </location>
</feature>
<dbReference type="InterPro" id="IPR043128">
    <property type="entry name" value="Rev_trsase/Diguanyl_cyclase"/>
</dbReference>
<reference evidence="1" key="1">
    <citation type="journal article" date="2022" name="bioRxiv">
        <title>Sequencing and chromosome-scale assembly of the giantPleurodeles waltlgenome.</title>
        <authorList>
            <person name="Brown T."/>
            <person name="Elewa A."/>
            <person name="Iarovenko S."/>
            <person name="Subramanian E."/>
            <person name="Araus A.J."/>
            <person name="Petzold A."/>
            <person name="Susuki M."/>
            <person name="Suzuki K.-i.T."/>
            <person name="Hayashi T."/>
            <person name="Toyoda A."/>
            <person name="Oliveira C."/>
            <person name="Osipova E."/>
            <person name="Leigh N.D."/>
            <person name="Simon A."/>
            <person name="Yun M.H."/>
        </authorList>
    </citation>
    <scope>NUCLEOTIDE SEQUENCE</scope>
    <source>
        <strain evidence="1">20211129_DDA</strain>
        <tissue evidence="1">Liver</tissue>
    </source>
</reference>